<dbReference type="Proteomes" id="UP001058273">
    <property type="component" value="Chromosome"/>
</dbReference>
<dbReference type="PANTHER" id="PTHR30514:SF1">
    <property type="entry name" value="HTH-TYPE TRANSCRIPTIONAL REGULATOR HEXR-RELATED"/>
    <property type="match status" value="1"/>
</dbReference>
<dbReference type="Gene3D" id="1.10.10.10">
    <property type="entry name" value="Winged helix-like DNA-binding domain superfamily/Winged helix DNA-binding domain"/>
    <property type="match status" value="1"/>
</dbReference>
<dbReference type="InterPro" id="IPR000281">
    <property type="entry name" value="HTH_RpiR"/>
</dbReference>
<dbReference type="SUPFAM" id="SSF46689">
    <property type="entry name" value="Homeodomain-like"/>
    <property type="match status" value="1"/>
</dbReference>
<dbReference type="Pfam" id="PF01380">
    <property type="entry name" value="SIS"/>
    <property type="match status" value="1"/>
</dbReference>
<accession>A0ABY5NZ37</accession>
<gene>
    <name evidence="5" type="primary">glvR</name>
    <name evidence="5" type="ORF">G314FT_10730</name>
</gene>
<sequence length="251" mass="28805">MNFDQHIQVYFESLSVSEKEIIYYIQNHKQEVVNLSAVDFAEKVLSSKSSISRLAQKLNYKGFSEMKYAIEQDLNKAIVAPFDLVDNIRQNIDKTFQYAEQVNFQPLLSQMKNAKNILIYATGFTQNNYSKDFSNELFLSNRPNFLISGETSFEIISQTLTQNDLVFIASLGGNTESIQNTVKFLNINKIPICSVTSFGKNFLTDYSNYQLFYEISNVPSPISENCTNMIGLNIILSILSQKYREFILFDE</sequence>
<dbReference type="Gene3D" id="3.40.50.10490">
    <property type="entry name" value="Glucose-6-phosphate isomerase like protein, domain 1"/>
    <property type="match status" value="1"/>
</dbReference>
<reference evidence="5" key="1">
    <citation type="submission" date="2022-08" db="EMBL/GenBank/DDBJ databases">
        <title>Genome sequence of Vagococcus luciliae DSM 112651.</title>
        <authorList>
            <person name="Juan G."/>
            <person name="Anja P."/>
            <person name="Rolf D."/>
            <person name="Kampfer P."/>
            <person name="Vilcinskas A."/>
        </authorList>
    </citation>
    <scope>NUCLEOTIDE SEQUENCE</scope>
    <source>
        <strain evidence="5">G314FT</strain>
    </source>
</reference>
<evidence type="ECO:0000313" key="5">
    <source>
        <dbReference type="EMBL" id="UUV98915.1"/>
    </source>
</evidence>
<dbReference type="PANTHER" id="PTHR30514">
    <property type="entry name" value="GLUCOKINASE"/>
    <property type="match status" value="1"/>
</dbReference>
<dbReference type="InterPro" id="IPR047640">
    <property type="entry name" value="RpiR-like"/>
</dbReference>
<organism evidence="5 6">
    <name type="scientific">Vagococcus luciliae</name>
    <dbReference type="NCBI Taxonomy" id="2920380"/>
    <lineage>
        <taxon>Bacteria</taxon>
        <taxon>Bacillati</taxon>
        <taxon>Bacillota</taxon>
        <taxon>Bacilli</taxon>
        <taxon>Lactobacillales</taxon>
        <taxon>Enterococcaceae</taxon>
        <taxon>Vagococcus</taxon>
    </lineage>
</organism>
<dbReference type="RefSeq" id="WP_257699264.1">
    <property type="nucleotide sequence ID" value="NZ_CP102451.1"/>
</dbReference>
<evidence type="ECO:0000256" key="2">
    <source>
        <dbReference type="ARBA" id="ARBA00023125"/>
    </source>
</evidence>
<dbReference type="InterPro" id="IPR036388">
    <property type="entry name" value="WH-like_DNA-bd_sf"/>
</dbReference>
<dbReference type="EMBL" id="CP102451">
    <property type="protein sequence ID" value="UUV98915.1"/>
    <property type="molecule type" value="Genomic_DNA"/>
</dbReference>
<keyword evidence="2" id="KW-0238">DNA-binding</keyword>
<dbReference type="PROSITE" id="PS51071">
    <property type="entry name" value="HTH_RPIR"/>
    <property type="match status" value="1"/>
</dbReference>
<keyword evidence="6" id="KW-1185">Reference proteome</keyword>
<feature type="domain" description="HTH rpiR-type" evidence="4">
    <location>
        <begin position="1"/>
        <end position="77"/>
    </location>
</feature>
<keyword evidence="1" id="KW-0805">Transcription regulation</keyword>
<dbReference type="SUPFAM" id="SSF53697">
    <property type="entry name" value="SIS domain"/>
    <property type="match status" value="1"/>
</dbReference>
<name>A0ABY5NZ37_9ENTE</name>
<dbReference type="InterPro" id="IPR035472">
    <property type="entry name" value="RpiR-like_SIS"/>
</dbReference>
<reference evidence="5" key="2">
    <citation type="submission" date="2022-08" db="EMBL/GenBank/DDBJ databases">
        <authorList>
            <person name="Poehlein A."/>
            <person name="Guzman J."/>
            <person name="Daniel R."/>
            <person name="Vilcinskas A."/>
        </authorList>
    </citation>
    <scope>NUCLEOTIDE SEQUENCE</scope>
    <source>
        <strain evidence="5">G314FT</strain>
    </source>
</reference>
<evidence type="ECO:0000259" key="4">
    <source>
        <dbReference type="PROSITE" id="PS51071"/>
    </source>
</evidence>
<dbReference type="InterPro" id="IPR001347">
    <property type="entry name" value="SIS_dom"/>
</dbReference>
<proteinExistence type="predicted"/>
<dbReference type="CDD" id="cd05013">
    <property type="entry name" value="SIS_RpiR"/>
    <property type="match status" value="1"/>
</dbReference>
<evidence type="ECO:0000256" key="3">
    <source>
        <dbReference type="ARBA" id="ARBA00023163"/>
    </source>
</evidence>
<dbReference type="InterPro" id="IPR046348">
    <property type="entry name" value="SIS_dom_sf"/>
</dbReference>
<keyword evidence="3" id="KW-0804">Transcription</keyword>
<evidence type="ECO:0000256" key="1">
    <source>
        <dbReference type="ARBA" id="ARBA00023015"/>
    </source>
</evidence>
<evidence type="ECO:0000313" key="6">
    <source>
        <dbReference type="Proteomes" id="UP001058273"/>
    </source>
</evidence>
<dbReference type="InterPro" id="IPR009057">
    <property type="entry name" value="Homeodomain-like_sf"/>
</dbReference>
<dbReference type="Pfam" id="PF01418">
    <property type="entry name" value="HTH_6"/>
    <property type="match status" value="1"/>
</dbReference>
<protein>
    <submittedName>
        <fullName evidence="5">HTH-type transcriptional regulator GlvR</fullName>
    </submittedName>
</protein>